<name>A0A7J5DSP1_NOCSI</name>
<dbReference type="InterPro" id="IPR013783">
    <property type="entry name" value="Ig-like_fold"/>
</dbReference>
<evidence type="ECO:0000259" key="3">
    <source>
        <dbReference type="Pfam" id="PF16640"/>
    </source>
</evidence>
<dbReference type="Pfam" id="PF16640">
    <property type="entry name" value="Big_3_5"/>
    <property type="match status" value="1"/>
</dbReference>
<dbReference type="InterPro" id="IPR023631">
    <property type="entry name" value="Amidase_dom"/>
</dbReference>
<evidence type="ECO:0000256" key="1">
    <source>
        <dbReference type="SAM" id="MobiDB-lite"/>
    </source>
</evidence>
<accession>A0A7J5DSP1</accession>
<sequence length="1076" mass="111144">MAPVSRGVRHEVQQDRARNGQAPAATQGGRSLPPGNRGRAGPTHAVPRNGGQLSPPMERHYPRMQFSPLGRRRLTRAAALPVAVGLGIGALSVTAAPPASALSSVTTANGATINVNDARRPGLDTGSIRNVSGSRMEGFGNVFLHVDAPEGSAPRMNDQMMRGFGLTASSPGSYRSTASVRLGDVLMTRKVQVATGTSTTSFYDTYTNAATEPVTVRVSFGGSLGSGLTANGSPNKATISATSSGDAAVDTTDTWIAATTPGNTRPTGVVVGAGIDALADQQSDPFTTPYVPTGSRSNDLGFVRELTIAPGTTASLMQYVVVGALSDTTQIATDTAALATTPDFSNLTVDEICTLRNWDLTAYQAACAGAEPLRLPAAAAEPVPSTDVAYDVTGKTIADLQAAMESGATTSVAITKAYLDRIEAYDNGPFGFHAFITVAKTAVAQAMAADEARANGRTGDLLGVPIALKDLYDTKDMPTSGGTLALKDWETGADAWQVARLREAGAVIIGKTNLSEFANSGSWSESGFEQTWNALYPSKSSFGSSGGSATAVRAELAAAAMGTQTGVSLYAPSTGASLATFRGTDGLTSTNGVMPLTWATDYAGPMAKTITDLASLLDATATRTTGNNPDDLLTARVDNDLRPAEWKSALRPDALQGKVIGYVPSAFQSTAITDDGAGQVALAQARAAIEASGGTLVPLTTAQTAPPAPSGSFPTSGSAGAEGWERYLAEERPGTFPYTTKELMENPANLPYNVSGNYTAQPMDDTSVENLLARRDAYKQTAATWMDTAFGSEPVDAVIYPGFLTSIGNNDATSAIFSSDRASGVITQTVGLPTAILPIGKNDEGQSNNIQVVGRAWDDAAVLGMGYALEQRTKAATPTTFAPALPWRGPADSVTGLTLASTATTYGKATTATVTVTADPAATGAVEVEVAGQTVRGTLAAGTARLTLPATLPVGTHLVTARYAGSAEVAASAATATLKVARAAPKVVAKLKKKKVTPRQRGRLQVTVTGVPATGATVLVHDRGRIIRTAQVTANGKVTVKLPRLDRGRHPLRVYVVAGEGYHAAWSGKVTLVVRR</sequence>
<dbReference type="Gene3D" id="2.60.40.10">
    <property type="entry name" value="Immunoglobulins"/>
    <property type="match status" value="1"/>
</dbReference>
<dbReference type="InterPro" id="IPR036928">
    <property type="entry name" value="AS_sf"/>
</dbReference>
<reference evidence="4 5" key="1">
    <citation type="submission" date="2019-09" db="EMBL/GenBank/DDBJ databases">
        <title>Pimelobacter sp. isolated from Paulinella.</title>
        <authorList>
            <person name="Jeong S.E."/>
        </authorList>
    </citation>
    <scope>NUCLEOTIDE SEQUENCE [LARGE SCALE GENOMIC DNA]</scope>
    <source>
        <strain evidence="4 5">Pch-N</strain>
    </source>
</reference>
<feature type="domain" description="Amidase" evidence="2">
    <location>
        <begin position="414"/>
        <end position="863"/>
    </location>
</feature>
<dbReference type="AlphaFoldDB" id="A0A7J5DSP1"/>
<evidence type="ECO:0000259" key="2">
    <source>
        <dbReference type="Pfam" id="PF01425"/>
    </source>
</evidence>
<organism evidence="4 5">
    <name type="scientific">Nocardioides simplex</name>
    <name type="common">Arthrobacter simplex</name>
    <dbReference type="NCBI Taxonomy" id="2045"/>
    <lineage>
        <taxon>Bacteria</taxon>
        <taxon>Bacillati</taxon>
        <taxon>Actinomycetota</taxon>
        <taxon>Actinomycetes</taxon>
        <taxon>Propionibacteriales</taxon>
        <taxon>Nocardioidaceae</taxon>
        <taxon>Pimelobacter</taxon>
    </lineage>
</organism>
<dbReference type="SUPFAM" id="SSF75304">
    <property type="entry name" value="Amidase signature (AS) enzymes"/>
    <property type="match status" value="1"/>
</dbReference>
<protein>
    <submittedName>
        <fullName evidence="4">Amidase</fullName>
    </submittedName>
</protein>
<evidence type="ECO:0000313" key="5">
    <source>
        <dbReference type="Proteomes" id="UP000449906"/>
    </source>
</evidence>
<dbReference type="InterPro" id="IPR032109">
    <property type="entry name" value="Big_3_5"/>
</dbReference>
<evidence type="ECO:0000313" key="4">
    <source>
        <dbReference type="EMBL" id="KAB2807924.1"/>
    </source>
</evidence>
<comment type="caution">
    <text evidence="4">The sequence shown here is derived from an EMBL/GenBank/DDBJ whole genome shotgun (WGS) entry which is preliminary data.</text>
</comment>
<dbReference type="PANTHER" id="PTHR42678:SF34">
    <property type="entry name" value="OS04G0183300 PROTEIN"/>
    <property type="match status" value="1"/>
</dbReference>
<feature type="compositionally biased region" description="Basic and acidic residues" evidence="1">
    <location>
        <begin position="8"/>
        <end position="18"/>
    </location>
</feature>
<dbReference type="Proteomes" id="UP000449906">
    <property type="component" value="Unassembled WGS sequence"/>
</dbReference>
<dbReference type="PANTHER" id="PTHR42678">
    <property type="entry name" value="AMIDASE"/>
    <property type="match status" value="1"/>
</dbReference>
<dbReference type="Pfam" id="PF01425">
    <property type="entry name" value="Amidase"/>
    <property type="match status" value="1"/>
</dbReference>
<feature type="region of interest" description="Disordered" evidence="1">
    <location>
        <begin position="1"/>
        <end position="63"/>
    </location>
</feature>
<dbReference type="GO" id="GO:0005975">
    <property type="term" value="P:carbohydrate metabolic process"/>
    <property type="evidence" value="ECO:0007669"/>
    <property type="project" value="UniProtKB-ARBA"/>
</dbReference>
<dbReference type="EMBL" id="WBVM01000004">
    <property type="protein sequence ID" value="KAB2807924.1"/>
    <property type="molecule type" value="Genomic_DNA"/>
</dbReference>
<proteinExistence type="predicted"/>
<dbReference type="Gene3D" id="3.90.1300.10">
    <property type="entry name" value="Amidase signature (AS) domain"/>
    <property type="match status" value="1"/>
</dbReference>
<gene>
    <name evidence="4" type="ORF">F9L07_24930</name>
</gene>
<feature type="domain" description="Bacterial Ig-like" evidence="3">
    <location>
        <begin position="897"/>
        <end position="980"/>
    </location>
</feature>